<feature type="domain" description="HTH rpiR-type" evidence="4">
    <location>
        <begin position="1"/>
        <end position="77"/>
    </location>
</feature>
<sequence>MLIKDRIKDAAGILTPSERKLAAAILSDYPYAGLVSIQDLAKHAEVSPPSISRFVTKIGLAGYQEFQRDLIAELKEGQRSPVDLHMENRPIEGGFLSDFIQRTTRQMAVSSAAITEDQFARICTLLATPKSEVHVIGGRVSDSIAFLLSFHLRQMRQGVYHLPANNEAWPEYLLRMKQGDLLFVVDFRRYQPNLLGLCQTAHDKGAKIILMTDKWLSPIAKYAAEVLPVPIESGTLWDTYAPALAVIEALVTKIAEDNFDQTRARIKAWDALRLTDQDVPS</sequence>
<evidence type="ECO:0000313" key="6">
    <source>
        <dbReference type="Proteomes" id="UP000193224"/>
    </source>
</evidence>
<dbReference type="CDD" id="cd05013">
    <property type="entry name" value="SIS_RpiR"/>
    <property type="match status" value="1"/>
</dbReference>
<reference evidence="5 6" key="1">
    <citation type="submission" date="2017-03" db="EMBL/GenBank/DDBJ databases">
        <authorList>
            <person name="Afonso C.L."/>
            <person name="Miller P.J."/>
            <person name="Scott M.A."/>
            <person name="Spackman E."/>
            <person name="Goraichik I."/>
            <person name="Dimitrov K.M."/>
            <person name="Suarez D.L."/>
            <person name="Swayne D.E."/>
        </authorList>
    </citation>
    <scope>NUCLEOTIDE SEQUENCE [LARGE SCALE GENOMIC DNA]</scope>
    <source>
        <strain evidence="5 6">CECT 7745</strain>
    </source>
</reference>
<dbReference type="PROSITE" id="PS51071">
    <property type="entry name" value="HTH_RPIR"/>
    <property type="match status" value="1"/>
</dbReference>
<dbReference type="GO" id="GO:0003700">
    <property type="term" value="F:DNA-binding transcription factor activity"/>
    <property type="evidence" value="ECO:0007669"/>
    <property type="project" value="InterPro"/>
</dbReference>
<dbReference type="InterPro" id="IPR046348">
    <property type="entry name" value="SIS_dom_sf"/>
</dbReference>
<dbReference type="InterPro" id="IPR001347">
    <property type="entry name" value="SIS_dom"/>
</dbReference>
<organism evidence="5 6">
    <name type="scientific">Roseovarius aestuarii</name>
    <dbReference type="NCBI Taxonomy" id="475083"/>
    <lineage>
        <taxon>Bacteria</taxon>
        <taxon>Pseudomonadati</taxon>
        <taxon>Pseudomonadota</taxon>
        <taxon>Alphaproteobacteria</taxon>
        <taxon>Rhodobacterales</taxon>
        <taxon>Roseobacteraceae</taxon>
        <taxon>Roseovarius</taxon>
    </lineage>
</organism>
<dbReference type="GO" id="GO:0003677">
    <property type="term" value="F:DNA binding"/>
    <property type="evidence" value="ECO:0007669"/>
    <property type="project" value="UniProtKB-KW"/>
</dbReference>
<dbReference type="Gene3D" id="3.40.50.10490">
    <property type="entry name" value="Glucose-6-phosphate isomerase like protein, domain 1"/>
    <property type="match status" value="1"/>
</dbReference>
<dbReference type="AlphaFoldDB" id="A0A1X7BVX4"/>
<protein>
    <submittedName>
        <fullName evidence="5">DNA-binding transcriptional regulator HexR</fullName>
    </submittedName>
</protein>
<dbReference type="Proteomes" id="UP000193224">
    <property type="component" value="Unassembled WGS sequence"/>
</dbReference>
<evidence type="ECO:0000313" key="5">
    <source>
        <dbReference type="EMBL" id="SMC13640.1"/>
    </source>
</evidence>
<accession>A0A1X7BVX4</accession>
<dbReference type="InterPro" id="IPR009057">
    <property type="entry name" value="Homeodomain-like_sf"/>
</dbReference>
<gene>
    <name evidence="5" type="ORF">ROA7745_03497</name>
</gene>
<evidence type="ECO:0000256" key="1">
    <source>
        <dbReference type="ARBA" id="ARBA00023015"/>
    </source>
</evidence>
<evidence type="ECO:0000256" key="2">
    <source>
        <dbReference type="ARBA" id="ARBA00023125"/>
    </source>
</evidence>
<keyword evidence="6" id="KW-1185">Reference proteome</keyword>
<dbReference type="InterPro" id="IPR035472">
    <property type="entry name" value="RpiR-like_SIS"/>
</dbReference>
<dbReference type="InterPro" id="IPR000281">
    <property type="entry name" value="HTH_RpiR"/>
</dbReference>
<keyword evidence="1" id="KW-0805">Transcription regulation</keyword>
<dbReference type="RefSeq" id="WP_085801625.1">
    <property type="nucleotide sequence ID" value="NZ_FWXB01000015.1"/>
</dbReference>
<dbReference type="InterPro" id="IPR047640">
    <property type="entry name" value="RpiR-like"/>
</dbReference>
<keyword evidence="3" id="KW-0804">Transcription</keyword>
<dbReference type="SUPFAM" id="SSF46689">
    <property type="entry name" value="Homeodomain-like"/>
    <property type="match status" value="1"/>
</dbReference>
<dbReference type="SUPFAM" id="SSF53697">
    <property type="entry name" value="SIS domain"/>
    <property type="match status" value="1"/>
</dbReference>
<dbReference type="PANTHER" id="PTHR30514">
    <property type="entry name" value="GLUCOKINASE"/>
    <property type="match status" value="1"/>
</dbReference>
<dbReference type="Pfam" id="PF01380">
    <property type="entry name" value="SIS"/>
    <property type="match status" value="1"/>
</dbReference>
<dbReference type="Pfam" id="PF01418">
    <property type="entry name" value="HTH_6"/>
    <property type="match status" value="1"/>
</dbReference>
<dbReference type="OrthoDB" id="3574600at2"/>
<dbReference type="PANTHER" id="PTHR30514:SF18">
    <property type="entry name" value="RPIR-FAMILY TRANSCRIPTIONAL REGULATOR"/>
    <property type="match status" value="1"/>
</dbReference>
<evidence type="ECO:0000259" key="4">
    <source>
        <dbReference type="PROSITE" id="PS51071"/>
    </source>
</evidence>
<keyword evidence="2 5" id="KW-0238">DNA-binding</keyword>
<evidence type="ECO:0000256" key="3">
    <source>
        <dbReference type="ARBA" id="ARBA00023163"/>
    </source>
</evidence>
<dbReference type="EMBL" id="FWXB01000015">
    <property type="protein sequence ID" value="SMC13640.1"/>
    <property type="molecule type" value="Genomic_DNA"/>
</dbReference>
<proteinExistence type="predicted"/>
<dbReference type="InterPro" id="IPR036388">
    <property type="entry name" value="WH-like_DNA-bd_sf"/>
</dbReference>
<name>A0A1X7BVX4_9RHOB</name>
<dbReference type="Gene3D" id="1.10.10.10">
    <property type="entry name" value="Winged helix-like DNA-binding domain superfamily/Winged helix DNA-binding domain"/>
    <property type="match status" value="1"/>
</dbReference>
<dbReference type="GO" id="GO:0097367">
    <property type="term" value="F:carbohydrate derivative binding"/>
    <property type="evidence" value="ECO:0007669"/>
    <property type="project" value="InterPro"/>
</dbReference>
<dbReference type="GO" id="GO:1901135">
    <property type="term" value="P:carbohydrate derivative metabolic process"/>
    <property type="evidence" value="ECO:0007669"/>
    <property type="project" value="InterPro"/>
</dbReference>